<feature type="transmembrane region" description="Helical" evidence="19">
    <location>
        <begin position="73"/>
        <end position="97"/>
    </location>
</feature>
<evidence type="ECO:0000256" key="13">
    <source>
        <dbReference type="ARBA" id="ARBA00022989"/>
    </source>
</evidence>
<name>A0A9W7B3D7_9STRA</name>
<dbReference type="EC" id="2.7.8.15" evidence="5"/>
<comment type="cofactor">
    <cofactor evidence="1">
        <name>Mg(2+)</name>
        <dbReference type="ChEBI" id="CHEBI:18420"/>
    </cofactor>
</comment>
<accession>A0A9W7B3D7</accession>
<dbReference type="InterPro" id="IPR000715">
    <property type="entry name" value="Glycosyl_transferase_4"/>
</dbReference>
<comment type="function">
    <text evidence="17">UDP-N-acetylglucosamine--dolichyl-phosphate N-acetylglucosaminephosphotransferase that operates in the biosynthetic pathway of dolichol-linked oligosaccharides, the glycan precursors employed in protein asparagine (N)-glycosylation. The assembly of dolichol-linked oligosaccharides begins on the cytosolic side of the endoplasmic reticulum membrane and finishes in its lumen. The sequential addition of sugars to dolichol pyrophosphate produces dolichol-linked oligosaccharides containing fourteen sugars, including two GlcNAcs, nine mannoses and three glucoses. Once assembled, the oligosaccharide is transferred from the lipid to nascent proteins by oligosaccharyltransferases. Catalyzes the initial step of dolichol-linked oligosaccharide biosynthesis, transfering GlcNAc-1-P from cytosolic UDP-GlcNAc onto the carrier lipid dolichyl phosphate (P-dolichol), yielding GlcNAc-P-P-dolichol embedded in the cytoplasmic leaflet of the endoplasmic reticulum membrane.</text>
</comment>
<dbReference type="AlphaFoldDB" id="A0A9W7B3D7"/>
<evidence type="ECO:0000256" key="8">
    <source>
        <dbReference type="ARBA" id="ARBA00022679"/>
    </source>
</evidence>
<dbReference type="GO" id="GO:0046872">
    <property type="term" value="F:metal ion binding"/>
    <property type="evidence" value="ECO:0007669"/>
    <property type="project" value="UniProtKB-KW"/>
</dbReference>
<feature type="transmembrane region" description="Helical" evidence="19">
    <location>
        <begin position="103"/>
        <end position="123"/>
    </location>
</feature>
<dbReference type="GO" id="GO:0003975">
    <property type="term" value="F:UDP-N-acetylglucosamine-dolichyl-phosphate N-acetylglucosaminephosphotransferase activity"/>
    <property type="evidence" value="ECO:0007669"/>
    <property type="project" value="UniProtKB-EC"/>
</dbReference>
<evidence type="ECO:0000313" key="20">
    <source>
        <dbReference type="EMBL" id="GMH80760.1"/>
    </source>
</evidence>
<evidence type="ECO:0000256" key="9">
    <source>
        <dbReference type="ARBA" id="ARBA00022692"/>
    </source>
</evidence>
<evidence type="ECO:0000256" key="18">
    <source>
        <dbReference type="ARBA" id="ARBA00045078"/>
    </source>
</evidence>
<evidence type="ECO:0000256" key="6">
    <source>
        <dbReference type="ARBA" id="ARBA00017659"/>
    </source>
</evidence>
<dbReference type="InterPro" id="IPR033895">
    <property type="entry name" value="GPT"/>
</dbReference>
<evidence type="ECO:0000256" key="15">
    <source>
        <dbReference type="ARBA" id="ARBA00029567"/>
    </source>
</evidence>
<keyword evidence="21" id="KW-1185">Reference proteome</keyword>
<evidence type="ECO:0000256" key="2">
    <source>
        <dbReference type="ARBA" id="ARBA00004477"/>
    </source>
</evidence>
<keyword evidence="11" id="KW-0256">Endoplasmic reticulum</keyword>
<feature type="transmembrane region" description="Helical" evidence="19">
    <location>
        <begin position="198"/>
        <end position="218"/>
    </location>
</feature>
<dbReference type="Pfam" id="PF00953">
    <property type="entry name" value="Glycos_transf_4"/>
    <property type="match status" value="1"/>
</dbReference>
<comment type="subcellular location">
    <subcellularLocation>
        <location evidence="2">Endoplasmic reticulum membrane</location>
        <topology evidence="2">Multi-pass membrane protein</topology>
    </subcellularLocation>
</comment>
<evidence type="ECO:0000256" key="14">
    <source>
        <dbReference type="ARBA" id="ARBA00023136"/>
    </source>
</evidence>
<dbReference type="PANTHER" id="PTHR10571:SF0">
    <property type="entry name" value="UDP-N-ACETYLGLUCOSAMINE--DOLICHYL-PHOSPHATE N-ACETYLGLUCOSAMINEPHOSPHOTRANSFERASE"/>
    <property type="match status" value="1"/>
</dbReference>
<comment type="catalytic activity">
    <reaction evidence="18">
        <text>a di-trans,poly-cis-dolichyl phosphate + UDP-N-acetyl-alpha-D-glucosamine = an N-acetyl-alpha-D-glucosaminyl-diphospho-di-trans,poly-cis-dolichol + UMP</text>
        <dbReference type="Rhea" id="RHEA:13289"/>
        <dbReference type="Rhea" id="RHEA-COMP:19498"/>
        <dbReference type="Rhea" id="RHEA-COMP:19507"/>
        <dbReference type="ChEBI" id="CHEBI:57683"/>
        <dbReference type="ChEBI" id="CHEBI:57705"/>
        <dbReference type="ChEBI" id="CHEBI:57865"/>
        <dbReference type="ChEBI" id="CHEBI:58427"/>
        <dbReference type="EC" id="2.7.8.15"/>
    </reaction>
    <physiologicalReaction direction="left-to-right" evidence="18">
        <dbReference type="Rhea" id="RHEA:13290"/>
    </physiologicalReaction>
</comment>
<dbReference type="EMBL" id="BRXW01001022">
    <property type="protein sequence ID" value="GMH80760.1"/>
    <property type="molecule type" value="Genomic_DNA"/>
</dbReference>
<sequence length="408" mass="45053">MASPLQRPLLLLLHVVTILPLLFLGDWRLLVPPLLSYVVTYTTIPFISEFLLKANMFGLDIGKRGTPTESKKIPEALGIVPGTTLILLLCLSLPLLITTHPSLLLPTLSSLFTILFMLFLGFTDDVLEWPWRVKLFLPAISSIPLICVYEGSTSVLCPVQLKGIFWREDGELTAFSDTISGLITAYPNSPTHLINIKYFYYIYMSLLSIFTTNSINIYAGINGLEVGQSIVIGGSILVHNVLSVGKGVNVEGSFFSLWFLSVFLGASLALCCYNWYPAKVFVGDTYCYFSGVIFAVVGIHGHFSKTLLLFLIPQVLNFLLSIPQLLKIVPCPRHRLPKYVVETGLMTVSRREDGGMNLTLINVALWVCGDMKEEHLTALLLVVQVAFSGVGFAIRYGGGSGLFFNEEL</sequence>
<reference evidence="21" key="1">
    <citation type="journal article" date="2023" name="Commun. Biol.">
        <title>Genome analysis of Parmales, the sister group of diatoms, reveals the evolutionary specialization of diatoms from phago-mixotrophs to photoautotrophs.</title>
        <authorList>
            <person name="Ban H."/>
            <person name="Sato S."/>
            <person name="Yoshikawa S."/>
            <person name="Yamada K."/>
            <person name="Nakamura Y."/>
            <person name="Ichinomiya M."/>
            <person name="Sato N."/>
            <person name="Blanc-Mathieu R."/>
            <person name="Endo H."/>
            <person name="Kuwata A."/>
            <person name="Ogata H."/>
        </authorList>
    </citation>
    <scope>NUCLEOTIDE SEQUENCE [LARGE SCALE GENOMIC DNA]</scope>
    <source>
        <strain evidence="21">NIES 3700</strain>
    </source>
</reference>
<evidence type="ECO:0000256" key="16">
    <source>
        <dbReference type="ARBA" id="ARBA00033238"/>
    </source>
</evidence>
<dbReference type="GO" id="GO:0005789">
    <property type="term" value="C:endoplasmic reticulum membrane"/>
    <property type="evidence" value="ECO:0007669"/>
    <property type="project" value="UniProtKB-SubCell"/>
</dbReference>
<feature type="transmembrane region" description="Helical" evidence="19">
    <location>
        <begin position="285"/>
        <end position="303"/>
    </location>
</feature>
<dbReference type="CDD" id="cd06855">
    <property type="entry name" value="GT_GPT_euk"/>
    <property type="match status" value="1"/>
</dbReference>
<evidence type="ECO:0000256" key="5">
    <source>
        <dbReference type="ARBA" id="ARBA00013225"/>
    </source>
</evidence>
<feature type="transmembrane region" description="Helical" evidence="19">
    <location>
        <begin position="378"/>
        <end position="398"/>
    </location>
</feature>
<evidence type="ECO:0000313" key="21">
    <source>
        <dbReference type="Proteomes" id="UP001165122"/>
    </source>
</evidence>
<dbReference type="OrthoDB" id="10262326at2759"/>
<keyword evidence="9 19" id="KW-0812">Transmembrane</keyword>
<keyword evidence="13 19" id="KW-1133">Transmembrane helix</keyword>
<comment type="pathway">
    <text evidence="3">Protein modification; protein glycosylation.</text>
</comment>
<evidence type="ECO:0000256" key="1">
    <source>
        <dbReference type="ARBA" id="ARBA00001946"/>
    </source>
</evidence>
<comment type="similarity">
    <text evidence="4">Belongs to the glycosyltransferase 4 family.</text>
</comment>
<evidence type="ECO:0000256" key="10">
    <source>
        <dbReference type="ARBA" id="ARBA00022723"/>
    </source>
</evidence>
<evidence type="ECO:0000256" key="3">
    <source>
        <dbReference type="ARBA" id="ARBA00004922"/>
    </source>
</evidence>
<evidence type="ECO:0000256" key="17">
    <source>
        <dbReference type="ARBA" id="ARBA00044717"/>
    </source>
</evidence>
<feature type="transmembrane region" description="Helical" evidence="19">
    <location>
        <begin position="309"/>
        <end position="329"/>
    </location>
</feature>
<evidence type="ECO:0000256" key="11">
    <source>
        <dbReference type="ARBA" id="ARBA00022824"/>
    </source>
</evidence>
<dbReference type="GO" id="GO:0006488">
    <property type="term" value="P:dolichol-linked oligosaccharide biosynthetic process"/>
    <property type="evidence" value="ECO:0007669"/>
    <property type="project" value="InterPro"/>
</dbReference>
<keyword evidence="14 19" id="KW-0472">Membrane</keyword>
<evidence type="ECO:0000256" key="12">
    <source>
        <dbReference type="ARBA" id="ARBA00022842"/>
    </source>
</evidence>
<organism evidence="20 21">
    <name type="scientific">Triparma laevis f. longispina</name>
    <dbReference type="NCBI Taxonomy" id="1714387"/>
    <lineage>
        <taxon>Eukaryota</taxon>
        <taxon>Sar</taxon>
        <taxon>Stramenopiles</taxon>
        <taxon>Ochrophyta</taxon>
        <taxon>Bolidophyceae</taxon>
        <taxon>Parmales</taxon>
        <taxon>Triparmaceae</taxon>
        <taxon>Triparma</taxon>
    </lineage>
</organism>
<comment type="caution">
    <text evidence="20">The sequence shown here is derived from an EMBL/GenBank/DDBJ whole genome shotgun (WGS) entry which is preliminary data.</text>
</comment>
<keyword evidence="7" id="KW-0328">Glycosyltransferase</keyword>
<dbReference type="GO" id="GO:0016757">
    <property type="term" value="F:glycosyltransferase activity"/>
    <property type="evidence" value="ECO:0007669"/>
    <property type="project" value="UniProtKB-KW"/>
</dbReference>
<dbReference type="Proteomes" id="UP001165122">
    <property type="component" value="Unassembled WGS sequence"/>
</dbReference>
<evidence type="ECO:0000256" key="19">
    <source>
        <dbReference type="SAM" id="Phobius"/>
    </source>
</evidence>
<keyword evidence="8" id="KW-0808">Transferase</keyword>
<protein>
    <recommendedName>
        <fullName evidence="6">UDP-N-acetylglucosamine--dolichyl-phosphate N-acetylglucosaminephosphotransferase</fullName>
        <ecNumber evidence="5">2.7.8.15</ecNumber>
    </recommendedName>
    <alternativeName>
        <fullName evidence="15">GlcNAc-1-P transferase</fullName>
    </alternativeName>
    <alternativeName>
        <fullName evidence="16">N-acetylglucosamine-1-phosphate transferase</fullName>
    </alternativeName>
</protein>
<gene>
    <name evidence="20" type="ORF">TrLO_g15068</name>
</gene>
<keyword evidence="12" id="KW-0460">Magnesium</keyword>
<feature type="transmembrane region" description="Helical" evidence="19">
    <location>
        <begin position="254"/>
        <end position="273"/>
    </location>
</feature>
<proteinExistence type="inferred from homology"/>
<feature type="transmembrane region" description="Helical" evidence="19">
    <location>
        <begin position="34"/>
        <end position="52"/>
    </location>
</feature>
<evidence type="ECO:0000256" key="7">
    <source>
        <dbReference type="ARBA" id="ARBA00022676"/>
    </source>
</evidence>
<dbReference type="PANTHER" id="PTHR10571">
    <property type="entry name" value="UDP-N-ACETYLGLUCOSAMINE--DOLICHYL-PHOSPHATE N-ACETYLGLUCOSAMINEPHOSPHOTRANSFERASE"/>
    <property type="match status" value="1"/>
</dbReference>
<evidence type="ECO:0000256" key="4">
    <source>
        <dbReference type="ARBA" id="ARBA00009317"/>
    </source>
</evidence>
<keyword evidence="10" id="KW-0479">Metal-binding</keyword>